<sequence>MENVAVLTADAPSPTQRRGRTGRSLLGLYEGVNLTRRSPVRYSAVMPDRITIFRLSHCRIVRDEDELRRRVARTVAHEIAHHFGISDDRLRELGAY</sequence>
<evidence type="ECO:0008006" key="4">
    <source>
        <dbReference type="Google" id="ProtNLM"/>
    </source>
</evidence>
<evidence type="ECO:0000256" key="1">
    <source>
        <dbReference type="SAM" id="MobiDB-lite"/>
    </source>
</evidence>
<dbReference type="InterPro" id="IPR010428">
    <property type="entry name" value="Zincin_1"/>
</dbReference>
<dbReference type="EMBL" id="CP045851">
    <property type="protein sequence ID" value="QGG97129.1"/>
    <property type="molecule type" value="Genomic_DNA"/>
</dbReference>
<proteinExistence type="predicted"/>
<reference evidence="2 3" key="1">
    <citation type="submission" date="2019-11" db="EMBL/GenBank/DDBJ databases">
        <authorList>
            <person name="He Y."/>
        </authorList>
    </citation>
    <scope>NUCLEOTIDE SEQUENCE [LARGE SCALE GENOMIC DNA]</scope>
    <source>
        <strain evidence="2 3">SCSIO 58843</strain>
    </source>
</reference>
<accession>A0A5Q2RK13</accession>
<evidence type="ECO:0000313" key="3">
    <source>
        <dbReference type="Proteomes" id="UP000334019"/>
    </source>
</evidence>
<dbReference type="SUPFAM" id="SSF55486">
    <property type="entry name" value="Metalloproteases ('zincins'), catalytic domain"/>
    <property type="match status" value="1"/>
</dbReference>
<dbReference type="CDD" id="cd12952">
    <property type="entry name" value="MMP_ACEL2062"/>
    <property type="match status" value="1"/>
</dbReference>
<dbReference type="Gene3D" id="3.30.2010.20">
    <property type="match status" value="1"/>
</dbReference>
<dbReference type="AlphaFoldDB" id="A0A5Q2RK13"/>
<gene>
    <name evidence="2" type="ORF">GH723_14380</name>
</gene>
<keyword evidence="3" id="KW-1185">Reference proteome</keyword>
<organism evidence="2 3">
    <name type="scientific">Actinomarinicola tropica</name>
    <dbReference type="NCBI Taxonomy" id="2789776"/>
    <lineage>
        <taxon>Bacteria</taxon>
        <taxon>Bacillati</taxon>
        <taxon>Actinomycetota</taxon>
        <taxon>Acidimicrobiia</taxon>
        <taxon>Acidimicrobiales</taxon>
        <taxon>Iamiaceae</taxon>
        <taxon>Actinomarinicola</taxon>
    </lineage>
</organism>
<dbReference type="Proteomes" id="UP000334019">
    <property type="component" value="Chromosome"/>
</dbReference>
<evidence type="ECO:0000313" key="2">
    <source>
        <dbReference type="EMBL" id="QGG97129.1"/>
    </source>
</evidence>
<protein>
    <recommendedName>
        <fullName evidence="4">Metallopeptidase family protein</fullName>
    </recommendedName>
</protein>
<dbReference type="InterPro" id="IPR038555">
    <property type="entry name" value="Zincin_1_sf"/>
</dbReference>
<name>A0A5Q2RK13_9ACTN</name>
<dbReference type="Pfam" id="PF06262">
    <property type="entry name" value="Zincin_1"/>
    <property type="match status" value="1"/>
</dbReference>
<feature type="region of interest" description="Disordered" evidence="1">
    <location>
        <begin position="1"/>
        <end position="21"/>
    </location>
</feature>
<dbReference type="KEGG" id="atq:GH723_14380"/>